<evidence type="ECO:0000256" key="1">
    <source>
        <dbReference type="SAM" id="MobiDB-lite"/>
    </source>
</evidence>
<keyword evidence="3" id="KW-1185">Reference proteome</keyword>
<proteinExistence type="predicted"/>
<sequence length="125" mass="14713">MQKTHLSRRLRYCLIQPLRAREEENNNKNAQFTFIWYEGHLRSYRLLLKKEEKGPPFLARRQGRSEDFKFSASRKSSPEAGGTGRVVRDHMDPLWMFSLKFAVKRSKRNRVVACIGMEAAQERLA</sequence>
<accession>A0A8X6W1M4</accession>
<reference evidence="2" key="1">
    <citation type="submission" date="2020-08" db="EMBL/GenBank/DDBJ databases">
        <title>Multicomponent nature underlies the extraordinary mechanical properties of spider dragline silk.</title>
        <authorList>
            <person name="Kono N."/>
            <person name="Nakamura H."/>
            <person name="Mori M."/>
            <person name="Yoshida Y."/>
            <person name="Ohtoshi R."/>
            <person name="Malay A.D."/>
            <person name="Moran D.A.P."/>
            <person name="Tomita M."/>
            <person name="Numata K."/>
            <person name="Arakawa K."/>
        </authorList>
    </citation>
    <scope>NUCLEOTIDE SEQUENCE</scope>
</reference>
<dbReference type="EMBL" id="BMAU01021376">
    <property type="protein sequence ID" value="GFY26632.1"/>
    <property type="molecule type" value="Genomic_DNA"/>
</dbReference>
<evidence type="ECO:0000313" key="3">
    <source>
        <dbReference type="Proteomes" id="UP000887159"/>
    </source>
</evidence>
<organism evidence="2 3">
    <name type="scientific">Trichonephila clavipes</name>
    <name type="common">Golden silk orbweaver</name>
    <name type="synonym">Nephila clavipes</name>
    <dbReference type="NCBI Taxonomy" id="2585209"/>
    <lineage>
        <taxon>Eukaryota</taxon>
        <taxon>Metazoa</taxon>
        <taxon>Ecdysozoa</taxon>
        <taxon>Arthropoda</taxon>
        <taxon>Chelicerata</taxon>
        <taxon>Arachnida</taxon>
        <taxon>Araneae</taxon>
        <taxon>Araneomorphae</taxon>
        <taxon>Entelegynae</taxon>
        <taxon>Araneoidea</taxon>
        <taxon>Nephilidae</taxon>
        <taxon>Trichonephila</taxon>
    </lineage>
</organism>
<protein>
    <submittedName>
        <fullName evidence="2">Uncharacterized protein</fullName>
    </submittedName>
</protein>
<feature type="region of interest" description="Disordered" evidence="1">
    <location>
        <begin position="62"/>
        <end position="85"/>
    </location>
</feature>
<dbReference type="Proteomes" id="UP000887159">
    <property type="component" value="Unassembled WGS sequence"/>
</dbReference>
<evidence type="ECO:0000313" key="2">
    <source>
        <dbReference type="EMBL" id="GFY26632.1"/>
    </source>
</evidence>
<gene>
    <name evidence="2" type="ORF">TNCV_2879601</name>
</gene>
<name>A0A8X6W1M4_TRICX</name>
<comment type="caution">
    <text evidence="2">The sequence shown here is derived from an EMBL/GenBank/DDBJ whole genome shotgun (WGS) entry which is preliminary data.</text>
</comment>
<dbReference type="AlphaFoldDB" id="A0A8X6W1M4"/>